<evidence type="ECO:0000256" key="4">
    <source>
        <dbReference type="ARBA" id="ARBA00007974"/>
    </source>
</evidence>
<dbReference type="AlphaFoldDB" id="A0A1I1HL94"/>
<dbReference type="Proteomes" id="UP000198862">
    <property type="component" value="Unassembled WGS sequence"/>
</dbReference>
<evidence type="ECO:0000256" key="2">
    <source>
        <dbReference type="ARBA" id="ARBA00004418"/>
    </source>
</evidence>
<keyword evidence="7" id="KW-1005">Bacterial flagellum biogenesis</keyword>
<keyword evidence="9" id="KW-0326">Glycosidase</keyword>
<dbReference type="InterPro" id="IPR013377">
    <property type="entry name" value="FlgJ"/>
</dbReference>
<dbReference type="GO" id="GO:0071973">
    <property type="term" value="P:bacterial-type flagellum-dependent cell motility"/>
    <property type="evidence" value="ECO:0007669"/>
    <property type="project" value="TreeGrafter"/>
</dbReference>
<keyword evidence="10" id="KW-0961">Cell wall biogenesis/degradation</keyword>
<evidence type="ECO:0000256" key="8">
    <source>
        <dbReference type="ARBA" id="ARBA00022801"/>
    </source>
</evidence>
<dbReference type="FunFam" id="2.10.70.40:FF:000001">
    <property type="entry name" value="Flagellar assembly peptidoglycan hydrolase FlgJ"/>
    <property type="match status" value="1"/>
</dbReference>
<organism evidence="13 14">
    <name type="scientific">Pseudoalteromonas denitrificans DSM 6059</name>
    <dbReference type="NCBI Taxonomy" id="1123010"/>
    <lineage>
        <taxon>Bacteria</taxon>
        <taxon>Pseudomonadati</taxon>
        <taxon>Pseudomonadota</taxon>
        <taxon>Gammaproteobacteria</taxon>
        <taxon>Alteromonadales</taxon>
        <taxon>Pseudoalteromonadaceae</taxon>
        <taxon>Pseudoalteromonas</taxon>
    </lineage>
</organism>
<keyword evidence="6" id="KW-0574">Periplasm</keyword>
<dbReference type="GO" id="GO:0004040">
    <property type="term" value="F:amidase activity"/>
    <property type="evidence" value="ECO:0007669"/>
    <property type="project" value="InterPro"/>
</dbReference>
<evidence type="ECO:0000313" key="14">
    <source>
        <dbReference type="Proteomes" id="UP000198862"/>
    </source>
</evidence>
<dbReference type="Gene3D" id="2.10.70.40">
    <property type="entry name" value="peptidoglycan hydrolase"/>
    <property type="match status" value="1"/>
</dbReference>
<dbReference type="NCBIfam" id="TIGR02541">
    <property type="entry name" value="flagell_FlgJ"/>
    <property type="match status" value="1"/>
</dbReference>
<dbReference type="STRING" id="1123010.SAMN02745724_01258"/>
<dbReference type="GO" id="GO:0044780">
    <property type="term" value="P:bacterial-type flagellum assembly"/>
    <property type="evidence" value="ECO:0007669"/>
    <property type="project" value="InterPro"/>
</dbReference>
<dbReference type="RefSeq" id="WP_091981747.1">
    <property type="nucleotide sequence ID" value="NZ_FOLO01000006.1"/>
</dbReference>
<dbReference type="InterPro" id="IPR051056">
    <property type="entry name" value="Glycosyl_Hydrolase_73"/>
</dbReference>
<keyword evidence="13" id="KW-0969">Cilium</keyword>
<keyword evidence="13" id="KW-0966">Cell projection</keyword>
<evidence type="ECO:0000256" key="5">
    <source>
        <dbReference type="ARBA" id="ARBA00013433"/>
    </source>
</evidence>
<accession>A0A1I1HL94</accession>
<dbReference type="PANTHER" id="PTHR33308">
    <property type="entry name" value="PEPTIDOGLYCAN HYDROLASE FLGJ"/>
    <property type="match status" value="1"/>
</dbReference>
<evidence type="ECO:0000256" key="10">
    <source>
        <dbReference type="ARBA" id="ARBA00023316"/>
    </source>
</evidence>
<comment type="similarity">
    <text evidence="3">In the N-terminal section; belongs to the FlgJ family.</text>
</comment>
<dbReference type="PANTHER" id="PTHR33308:SF9">
    <property type="entry name" value="PEPTIDOGLYCAN HYDROLASE FLGJ"/>
    <property type="match status" value="1"/>
</dbReference>
<evidence type="ECO:0000256" key="6">
    <source>
        <dbReference type="ARBA" id="ARBA00022764"/>
    </source>
</evidence>
<dbReference type="SMART" id="SM00047">
    <property type="entry name" value="LYZ2"/>
    <property type="match status" value="1"/>
</dbReference>
<keyword evidence="8" id="KW-0378">Hydrolase</keyword>
<evidence type="ECO:0000256" key="11">
    <source>
        <dbReference type="ARBA" id="ARBA00030835"/>
    </source>
</evidence>
<dbReference type="Pfam" id="PF01832">
    <property type="entry name" value="Glucosaminidase"/>
    <property type="match status" value="1"/>
</dbReference>
<dbReference type="InterPro" id="IPR019301">
    <property type="entry name" value="Flagellar_prot_FlgJ_N"/>
</dbReference>
<dbReference type="GO" id="GO:0071555">
    <property type="term" value="P:cell wall organization"/>
    <property type="evidence" value="ECO:0007669"/>
    <property type="project" value="UniProtKB-KW"/>
</dbReference>
<keyword evidence="14" id="KW-1185">Reference proteome</keyword>
<sequence length="348" mass="39164">MNEVNQHMPSNYFDLNSLNDLRHDATSSDGNDRAALKKAAQHFEGIFMNMLMQSMRKANEAFKSDSPMNSSATQFYEGMFDQQLTSELSQNGSLGLADMIVQQLSPDYQTYKPASILRNDANISNNIKQEPSISTGFVLQKPHTEKLEEKESFPQWITDRFKQQQAEFMTSKSKEPTQVKSESPVKFESSEDFISSIWQFAKKAAEKIDLNPAVMIAQAALETGWGKHIINQKSGSSSNNLFNIKADKSWQGDSVNKSTLEFENGVAVKKSAAFRAYESIEDSFNDFTDFLKSGTRYKEVLTKSSDPEQFLHSLQKAGYATDPNYANKIISILKSERFNEGLKQVVGD</sequence>
<protein>
    <recommendedName>
        <fullName evidence="5">Peptidoglycan hydrolase FlgJ</fullName>
    </recommendedName>
    <alternativeName>
        <fullName evidence="11">Muramidase FlgJ</fullName>
    </alternativeName>
</protein>
<dbReference type="Gene3D" id="1.10.530.10">
    <property type="match status" value="1"/>
</dbReference>
<evidence type="ECO:0000256" key="3">
    <source>
        <dbReference type="ARBA" id="ARBA00006880"/>
    </source>
</evidence>
<keyword evidence="13" id="KW-0282">Flagellum</keyword>
<proteinExistence type="inferred from homology"/>
<evidence type="ECO:0000256" key="1">
    <source>
        <dbReference type="ARBA" id="ARBA00002954"/>
    </source>
</evidence>
<dbReference type="EMBL" id="FOLO01000006">
    <property type="protein sequence ID" value="SFC24899.1"/>
    <property type="molecule type" value="Genomic_DNA"/>
</dbReference>
<reference evidence="13 14" key="1">
    <citation type="submission" date="2016-10" db="EMBL/GenBank/DDBJ databases">
        <authorList>
            <person name="de Groot N.N."/>
        </authorList>
    </citation>
    <scope>NUCLEOTIDE SEQUENCE [LARGE SCALE GENOMIC DNA]</scope>
    <source>
        <strain evidence="13 14">DSM 6059</strain>
    </source>
</reference>
<dbReference type="OrthoDB" id="289937at2"/>
<comment type="function">
    <text evidence="1">Flagellum-specific muramidase which hydrolyzes the peptidoglycan layer to assemble the rod structure in the periplasmic space.</text>
</comment>
<evidence type="ECO:0000256" key="9">
    <source>
        <dbReference type="ARBA" id="ARBA00023295"/>
    </source>
</evidence>
<evidence type="ECO:0000313" key="13">
    <source>
        <dbReference type="EMBL" id="SFC24899.1"/>
    </source>
</evidence>
<evidence type="ECO:0000256" key="7">
    <source>
        <dbReference type="ARBA" id="ARBA00022795"/>
    </source>
</evidence>
<name>A0A1I1HL94_9GAMM</name>
<dbReference type="InterPro" id="IPR002901">
    <property type="entry name" value="MGlyc_endo_b_GlcNAc-like_dom"/>
</dbReference>
<comment type="subcellular location">
    <subcellularLocation>
        <location evidence="2">Periplasm</location>
    </subcellularLocation>
</comment>
<dbReference type="Pfam" id="PF10135">
    <property type="entry name" value="Rod-binding"/>
    <property type="match status" value="1"/>
</dbReference>
<dbReference type="GO" id="GO:0042597">
    <property type="term" value="C:periplasmic space"/>
    <property type="evidence" value="ECO:0007669"/>
    <property type="project" value="UniProtKB-SubCell"/>
</dbReference>
<comment type="similarity">
    <text evidence="4">In the C-terminal section; belongs to the glycosyl hydrolase 73 family.</text>
</comment>
<dbReference type="GO" id="GO:0016798">
    <property type="term" value="F:hydrolase activity, acting on glycosyl bonds"/>
    <property type="evidence" value="ECO:0007669"/>
    <property type="project" value="UniProtKB-KW"/>
</dbReference>
<feature type="domain" description="Mannosyl-glycoprotein endo-beta-N-acetylglucosamidase-like" evidence="12">
    <location>
        <begin position="178"/>
        <end position="339"/>
    </location>
</feature>
<gene>
    <name evidence="13" type="ORF">SAMN02745724_01258</name>
</gene>
<evidence type="ECO:0000259" key="12">
    <source>
        <dbReference type="SMART" id="SM00047"/>
    </source>
</evidence>